<gene>
    <name evidence="2" type="ORF">ASU31_07325</name>
</gene>
<evidence type="ECO:0000313" key="2">
    <source>
        <dbReference type="EMBL" id="KRT16620.1"/>
    </source>
</evidence>
<dbReference type="AlphaFoldDB" id="A0A0T5VRX6"/>
<feature type="chain" id="PRO_5006665672" description="6-bladed beta-propeller" evidence="1">
    <location>
        <begin position="20"/>
        <end position="418"/>
    </location>
</feature>
<evidence type="ECO:0000256" key="1">
    <source>
        <dbReference type="SAM" id="SignalP"/>
    </source>
</evidence>
<dbReference type="Proteomes" id="UP000051950">
    <property type="component" value="Unassembled WGS sequence"/>
</dbReference>
<protein>
    <recommendedName>
        <fullName evidence="4">6-bladed beta-propeller</fullName>
    </recommendedName>
</protein>
<evidence type="ECO:0008006" key="4">
    <source>
        <dbReference type="Google" id="ProtNLM"/>
    </source>
</evidence>
<dbReference type="EMBL" id="LMZQ01000004">
    <property type="protein sequence ID" value="KRT16620.1"/>
    <property type="molecule type" value="Genomic_DNA"/>
</dbReference>
<name>A0A0T5VRX6_9SPHI</name>
<dbReference type="STRING" id="687842.ASU31_07325"/>
<dbReference type="OrthoDB" id="828283at2"/>
<accession>A0A0T5VRX6</accession>
<organism evidence="2 3">
    <name type="scientific">Pedobacter ginsenosidimutans</name>
    <dbReference type="NCBI Taxonomy" id="687842"/>
    <lineage>
        <taxon>Bacteria</taxon>
        <taxon>Pseudomonadati</taxon>
        <taxon>Bacteroidota</taxon>
        <taxon>Sphingobacteriia</taxon>
        <taxon>Sphingobacteriales</taxon>
        <taxon>Sphingobacteriaceae</taxon>
        <taxon>Pedobacter</taxon>
    </lineage>
</organism>
<feature type="signal peptide" evidence="1">
    <location>
        <begin position="1"/>
        <end position="19"/>
    </location>
</feature>
<keyword evidence="1" id="KW-0732">Signal</keyword>
<proteinExistence type="predicted"/>
<sequence length="418" mass="48440">MKMRSIILGYLLFCSVASAQTGKIDSSEMVTLRIDPQTARGAAVSQVFSEVEFIPLETTKESLFGNIHQLKIVDDNYVIFDYDTKAILVFSKDGKFKSKINASNIQPEKNGKNKTEFNSFTVEKENNINYIVVFAHPRAFYFDLTGKQIKKVMIKDYYKQNTSRDFKIANNSTSIRPDFKVKKGKDSTFYELGIINKTDSVGYFPYNIKRYETDEFWGSGERFYKYGVENEMFYLNYYSYNIYKASPSKLSLAYHIIFPAANSLPNDFTTNPVYVKKRGEYFRNNPKIFYGLSNTYLVGNNLYLKMHNYGWDTGMKKALIYNLKTSELTSVQDLEPDSLSFFLPVTDASGNFYDFINNGFHMYENGYFYTNYSSLAMFTFKEQSEGKTTKYPPSLETYFKTQNKKSNPIIIKLKPKQN</sequence>
<keyword evidence="3" id="KW-1185">Reference proteome</keyword>
<evidence type="ECO:0000313" key="3">
    <source>
        <dbReference type="Proteomes" id="UP000051950"/>
    </source>
</evidence>
<reference evidence="2 3" key="1">
    <citation type="submission" date="2015-11" db="EMBL/GenBank/DDBJ databases">
        <title>Sequence of Pedobacter ginsenosidimutans.</title>
        <authorList>
            <person name="Carson E."/>
            <person name="Keyser V."/>
            <person name="Newman J."/>
            <person name="Miller J."/>
        </authorList>
    </citation>
    <scope>NUCLEOTIDE SEQUENCE [LARGE SCALE GENOMIC DNA]</scope>
    <source>
        <strain evidence="2 3">KACC 14530</strain>
    </source>
</reference>
<dbReference type="RefSeq" id="WP_057931725.1">
    <property type="nucleotide sequence ID" value="NZ_LMZQ01000004.1"/>
</dbReference>
<dbReference type="Pfam" id="PF17170">
    <property type="entry name" value="DUF5128"/>
    <property type="match status" value="1"/>
</dbReference>
<comment type="caution">
    <text evidence="2">The sequence shown here is derived from an EMBL/GenBank/DDBJ whole genome shotgun (WGS) entry which is preliminary data.</text>
</comment>